<gene>
    <name evidence="2" type="ORF">ACFPYJ_03280</name>
</gene>
<organism evidence="2 3">
    <name type="scientific">Paenibacillus solisilvae</name>
    <dbReference type="NCBI Taxonomy" id="2486751"/>
    <lineage>
        <taxon>Bacteria</taxon>
        <taxon>Bacillati</taxon>
        <taxon>Bacillota</taxon>
        <taxon>Bacilli</taxon>
        <taxon>Bacillales</taxon>
        <taxon>Paenibacillaceae</taxon>
        <taxon>Paenibacillus</taxon>
    </lineage>
</organism>
<proteinExistence type="predicted"/>
<sequence length="261" mass="29163">MSEDILILNAVLAVSFLLIALFAGHVAGSLAYCKTIVSMRRYAKVNGSLLALIGLLGVAKLTILIYLNYLNTYSMLAAWENLLLFALLIALPAITVAIFSIPRLLEIIHLQPNREYEPANRTKRRSASEVALVVPIQVMKIGSLLYAYQNLYSLPISFRSELVTVAFVILLTAAVLAWRQSIRRRHIHRDDGTSVYHWLKRVSVYATAVIVLSVSVMHTVSYVKLNSEIAYSSEHNNGANIKHISIDSSRPLDHGWIKIDH</sequence>
<dbReference type="Proteomes" id="UP001596047">
    <property type="component" value="Unassembled WGS sequence"/>
</dbReference>
<keyword evidence="1" id="KW-0472">Membrane</keyword>
<dbReference type="RefSeq" id="WP_379186609.1">
    <property type="nucleotide sequence ID" value="NZ_JBHSOW010000015.1"/>
</dbReference>
<feature type="transmembrane region" description="Helical" evidence="1">
    <location>
        <begin position="160"/>
        <end position="178"/>
    </location>
</feature>
<protein>
    <recommendedName>
        <fullName evidence="4">Beta-carotene 15,15'-monooxygenase</fullName>
    </recommendedName>
</protein>
<feature type="transmembrane region" description="Helical" evidence="1">
    <location>
        <begin position="126"/>
        <end position="148"/>
    </location>
</feature>
<dbReference type="EMBL" id="JBHSOW010000015">
    <property type="protein sequence ID" value="MFC5648151.1"/>
    <property type="molecule type" value="Genomic_DNA"/>
</dbReference>
<keyword evidence="3" id="KW-1185">Reference proteome</keyword>
<feature type="transmembrane region" description="Helical" evidence="1">
    <location>
        <begin position="6"/>
        <end position="28"/>
    </location>
</feature>
<reference evidence="3" key="1">
    <citation type="journal article" date="2019" name="Int. J. Syst. Evol. Microbiol.">
        <title>The Global Catalogue of Microorganisms (GCM) 10K type strain sequencing project: providing services to taxonomists for standard genome sequencing and annotation.</title>
        <authorList>
            <consortium name="The Broad Institute Genomics Platform"/>
            <consortium name="The Broad Institute Genome Sequencing Center for Infectious Disease"/>
            <person name="Wu L."/>
            <person name="Ma J."/>
        </authorList>
    </citation>
    <scope>NUCLEOTIDE SEQUENCE [LARGE SCALE GENOMIC DNA]</scope>
    <source>
        <strain evidence="3">CGMCC 1.3240</strain>
    </source>
</reference>
<keyword evidence="1" id="KW-1133">Transmembrane helix</keyword>
<evidence type="ECO:0000313" key="3">
    <source>
        <dbReference type="Proteomes" id="UP001596047"/>
    </source>
</evidence>
<evidence type="ECO:0000313" key="2">
    <source>
        <dbReference type="EMBL" id="MFC5648151.1"/>
    </source>
</evidence>
<evidence type="ECO:0008006" key="4">
    <source>
        <dbReference type="Google" id="ProtNLM"/>
    </source>
</evidence>
<feature type="transmembrane region" description="Helical" evidence="1">
    <location>
        <begin position="198"/>
        <end position="217"/>
    </location>
</feature>
<comment type="caution">
    <text evidence="2">The sequence shown here is derived from an EMBL/GenBank/DDBJ whole genome shotgun (WGS) entry which is preliminary data.</text>
</comment>
<keyword evidence="1" id="KW-0812">Transmembrane</keyword>
<name>A0ABW0VVP6_9BACL</name>
<feature type="transmembrane region" description="Helical" evidence="1">
    <location>
        <begin position="49"/>
        <end position="70"/>
    </location>
</feature>
<feature type="transmembrane region" description="Helical" evidence="1">
    <location>
        <begin position="82"/>
        <end position="105"/>
    </location>
</feature>
<evidence type="ECO:0000256" key="1">
    <source>
        <dbReference type="SAM" id="Phobius"/>
    </source>
</evidence>
<accession>A0ABW0VVP6</accession>